<dbReference type="EMBL" id="LR743508">
    <property type="protein sequence ID" value="CAA2110431.1"/>
    <property type="molecule type" value="Genomic_DNA"/>
</dbReference>
<evidence type="ECO:0000313" key="1">
    <source>
        <dbReference type="EMBL" id="CAA2110431.1"/>
    </source>
</evidence>
<sequence length="79" mass="8530">MDGITFVHEGRSGRWVCTLRSMSAPEAGFSASADIARNGQLQCKLVLCLPNTAGADGFEQLRRKCIAWIEQAEMNGVSA</sequence>
<protein>
    <submittedName>
        <fullName evidence="1">Uncharacterized protein</fullName>
    </submittedName>
</protein>
<gene>
    <name evidence="1" type="ORF">VVAX_06674</name>
</gene>
<dbReference type="AlphaFoldDB" id="A0A679JVV7"/>
<organism evidence="1">
    <name type="scientific">Variovorax paradoxus</name>
    <dbReference type="NCBI Taxonomy" id="34073"/>
    <lineage>
        <taxon>Bacteria</taxon>
        <taxon>Pseudomonadati</taxon>
        <taxon>Pseudomonadota</taxon>
        <taxon>Betaproteobacteria</taxon>
        <taxon>Burkholderiales</taxon>
        <taxon>Comamonadaceae</taxon>
        <taxon>Variovorax</taxon>
    </lineage>
</organism>
<reference evidence="1" key="1">
    <citation type="submission" date="2019-12" db="EMBL/GenBank/DDBJ databases">
        <authorList>
            <person name="Cremers G."/>
        </authorList>
    </citation>
    <scope>NUCLEOTIDE SEQUENCE</scope>
    <source>
        <strain evidence="1">Vvax</strain>
    </source>
</reference>
<accession>A0A679JVV7</accession>
<name>A0A679JVV7_VARPD</name>
<dbReference type="RefSeq" id="WP_339094943.1">
    <property type="nucleotide sequence ID" value="NZ_LR743508.1"/>
</dbReference>
<proteinExistence type="predicted"/>